<feature type="compositionally biased region" description="Polar residues" evidence="6">
    <location>
        <begin position="25"/>
        <end position="40"/>
    </location>
</feature>
<sequence length="301" mass="34122">VDLEVSEPIDFSSGDHQLLVRKTADQNSNAKTDQQEPSTSDESKESQKKPLAESVNEKLNTFVIQVFDEPNANDSNESSPSPFSEAEVRRAFVTKVFFVLSVQLLVTVGIMSIFIFWDTLRVWVRKTRWILIVILVAYVVITIILACCGQLRRQVPANYILLGMFTILQGLMLGILSSFYNVNEILWATGATTLVTLSLTIFALQVKWDFTLLNGVLFVAFIVFFIFGIIMIFVRTYWLHMLYAGIGTVIFSLYLVVDVQLMMGGHHRYALNPEEYIFAALNIYLDIINLFLLILQLIGGR</sequence>
<evidence type="ECO:0000256" key="5">
    <source>
        <dbReference type="RuleBase" id="RU004379"/>
    </source>
</evidence>
<dbReference type="EMBL" id="AAQR03012652">
    <property type="status" value="NOT_ANNOTATED_CDS"/>
    <property type="molecule type" value="Genomic_DNA"/>
</dbReference>
<feature type="transmembrane region" description="Helical" evidence="5">
    <location>
        <begin position="277"/>
        <end position="298"/>
    </location>
</feature>
<feature type="transmembrane region" description="Helical" evidence="5">
    <location>
        <begin position="240"/>
        <end position="257"/>
    </location>
</feature>
<dbReference type="PANTHER" id="PTHR23291:SF47">
    <property type="entry name" value="TRANSMEMBRANE BAX INHIBITOR MOTIF CONTAINING 7"/>
    <property type="match status" value="1"/>
</dbReference>
<dbReference type="Pfam" id="PF01027">
    <property type="entry name" value="Bax1-I"/>
    <property type="match status" value="1"/>
</dbReference>
<dbReference type="EMBL" id="AAQR03012650">
    <property type="status" value="NOT_ANNOTATED_CDS"/>
    <property type="molecule type" value="Genomic_DNA"/>
</dbReference>
<dbReference type="EMBL" id="AAQR03012653">
    <property type="status" value="NOT_ANNOTATED_CDS"/>
    <property type="molecule type" value="Genomic_DNA"/>
</dbReference>
<reference evidence="7" key="3">
    <citation type="submission" date="2025-09" db="UniProtKB">
        <authorList>
            <consortium name="Ensembl"/>
        </authorList>
    </citation>
    <scope>IDENTIFICATION</scope>
</reference>
<dbReference type="InterPro" id="IPR006214">
    <property type="entry name" value="Bax_inhibitor_1-related"/>
</dbReference>
<dbReference type="AlphaFoldDB" id="H0XL72"/>
<protein>
    <submittedName>
        <fullName evidence="7">Uncharacterized protein</fullName>
    </submittedName>
</protein>
<evidence type="ECO:0000256" key="3">
    <source>
        <dbReference type="ARBA" id="ARBA00022989"/>
    </source>
</evidence>
<dbReference type="GeneTree" id="ENSGT01050000244890"/>
<dbReference type="eggNOG" id="KOG2322">
    <property type="taxonomic scope" value="Eukaryota"/>
</dbReference>
<keyword evidence="2 5" id="KW-0812">Transmembrane</keyword>
<dbReference type="GO" id="GO:0016020">
    <property type="term" value="C:membrane"/>
    <property type="evidence" value="ECO:0007669"/>
    <property type="project" value="UniProtKB-SubCell"/>
</dbReference>
<evidence type="ECO:0000313" key="8">
    <source>
        <dbReference type="Proteomes" id="UP000005225"/>
    </source>
</evidence>
<comment type="subcellular location">
    <subcellularLocation>
        <location evidence="1">Membrane</location>
        <topology evidence="1">Multi-pass membrane protein</topology>
    </subcellularLocation>
</comment>
<feature type="transmembrane region" description="Helical" evidence="5">
    <location>
        <begin position="211"/>
        <end position="234"/>
    </location>
</feature>
<feature type="transmembrane region" description="Helical" evidence="5">
    <location>
        <begin position="185"/>
        <end position="204"/>
    </location>
</feature>
<dbReference type="EMBL" id="AAQR03012654">
    <property type="status" value="NOT_ANNOTATED_CDS"/>
    <property type="molecule type" value="Genomic_DNA"/>
</dbReference>
<accession>H0XL72</accession>
<name>H0XL72_OTOGA</name>
<evidence type="ECO:0000256" key="6">
    <source>
        <dbReference type="SAM" id="MobiDB-lite"/>
    </source>
</evidence>
<dbReference type="Proteomes" id="UP000005225">
    <property type="component" value="Unassembled WGS sequence"/>
</dbReference>
<dbReference type="HOGENOM" id="CLU_058671_3_1_1"/>
<dbReference type="EMBL" id="AAQR03012651">
    <property type="status" value="NOT_ANNOTATED_CDS"/>
    <property type="molecule type" value="Genomic_DNA"/>
</dbReference>
<dbReference type="Ensembl" id="ENSOGAT00000034313.1">
    <property type="protein sequence ID" value="ENSOGAP00000016862.1"/>
    <property type="gene ID" value="ENSOGAG00000031279.1"/>
</dbReference>
<feature type="transmembrane region" description="Helical" evidence="5">
    <location>
        <begin position="96"/>
        <end position="117"/>
    </location>
</feature>
<keyword evidence="4 5" id="KW-0472">Membrane</keyword>
<feature type="compositionally biased region" description="Basic and acidic residues" evidence="6">
    <location>
        <begin position="41"/>
        <end position="51"/>
    </location>
</feature>
<dbReference type="InParanoid" id="H0XL72"/>
<evidence type="ECO:0000256" key="2">
    <source>
        <dbReference type="ARBA" id="ARBA00022692"/>
    </source>
</evidence>
<comment type="similarity">
    <text evidence="5">Belongs to the BI1 family.</text>
</comment>
<reference evidence="7" key="2">
    <citation type="submission" date="2025-08" db="UniProtKB">
        <authorList>
            <consortium name="Ensembl"/>
        </authorList>
    </citation>
    <scope>IDENTIFICATION</scope>
</reference>
<evidence type="ECO:0000256" key="1">
    <source>
        <dbReference type="ARBA" id="ARBA00004141"/>
    </source>
</evidence>
<feature type="transmembrane region" description="Helical" evidence="5">
    <location>
        <begin position="159"/>
        <end position="179"/>
    </location>
</feature>
<feature type="region of interest" description="Disordered" evidence="6">
    <location>
        <begin position="1"/>
        <end position="53"/>
    </location>
</feature>
<keyword evidence="3 5" id="KW-1133">Transmembrane helix</keyword>
<evidence type="ECO:0000256" key="4">
    <source>
        <dbReference type="ARBA" id="ARBA00023136"/>
    </source>
</evidence>
<proteinExistence type="inferred from homology"/>
<reference evidence="8" key="1">
    <citation type="submission" date="2011-03" db="EMBL/GenBank/DDBJ databases">
        <title>Version 3 of the genome sequence of Otolemur garnettii (Bushbaby).</title>
        <authorList>
            <consortium name="The Broad Institute Genome Sequencing Platform"/>
            <person name="Di Palma F."/>
            <person name="Johnson J."/>
            <person name="Lander E.S."/>
            <person name="Lindblad-Toh K."/>
            <person name="Jaffe D.B."/>
            <person name="Gnerre S."/>
            <person name="MacCallum I."/>
            <person name="Przybylski D."/>
            <person name="Ribeiro F.J."/>
            <person name="Burton J.N."/>
            <person name="Walker B.J."/>
            <person name="Sharpe T."/>
            <person name="Hall G."/>
        </authorList>
    </citation>
    <scope>NUCLEOTIDE SEQUENCE [LARGE SCALE GENOMIC DNA]</scope>
</reference>
<feature type="transmembrane region" description="Helical" evidence="5">
    <location>
        <begin position="129"/>
        <end position="147"/>
    </location>
</feature>
<dbReference type="EMBL" id="AAQR03012655">
    <property type="status" value="NOT_ANNOTATED_CDS"/>
    <property type="molecule type" value="Genomic_DNA"/>
</dbReference>
<dbReference type="CDD" id="cd10428">
    <property type="entry name" value="LFG_like"/>
    <property type="match status" value="1"/>
</dbReference>
<dbReference type="OMA" id="NPWFTYA"/>
<evidence type="ECO:0000313" key="7">
    <source>
        <dbReference type="Ensembl" id="ENSOGAP00000016862.1"/>
    </source>
</evidence>
<dbReference type="PANTHER" id="PTHR23291">
    <property type="entry name" value="BAX INHIBITOR-RELATED"/>
    <property type="match status" value="1"/>
</dbReference>
<keyword evidence="8" id="KW-1185">Reference proteome</keyword>
<organism evidence="7 8">
    <name type="scientific">Otolemur garnettii</name>
    <name type="common">Small-eared galago</name>
    <name type="synonym">Garnett's greater bushbaby</name>
    <dbReference type="NCBI Taxonomy" id="30611"/>
    <lineage>
        <taxon>Eukaryota</taxon>
        <taxon>Metazoa</taxon>
        <taxon>Chordata</taxon>
        <taxon>Craniata</taxon>
        <taxon>Vertebrata</taxon>
        <taxon>Euteleostomi</taxon>
        <taxon>Mammalia</taxon>
        <taxon>Eutheria</taxon>
        <taxon>Euarchontoglires</taxon>
        <taxon>Primates</taxon>
        <taxon>Strepsirrhini</taxon>
        <taxon>Lorisiformes</taxon>
        <taxon>Galagidae</taxon>
        <taxon>Otolemur</taxon>
    </lineage>
</organism>